<dbReference type="SUPFAM" id="SSF53448">
    <property type="entry name" value="Nucleotide-diphospho-sugar transferases"/>
    <property type="match status" value="1"/>
</dbReference>
<dbReference type="STRING" id="679897.HMU02620"/>
<dbReference type="InterPro" id="IPR001173">
    <property type="entry name" value="Glyco_trans_2-like"/>
</dbReference>
<dbReference type="InterPro" id="IPR029044">
    <property type="entry name" value="Nucleotide-diphossugar_trans"/>
</dbReference>
<evidence type="ECO:0000256" key="1">
    <source>
        <dbReference type="ARBA" id="ARBA00038494"/>
    </source>
</evidence>
<sequence>MSNLKNISVCIIAKNAERTLKECLQALINFDEVILLDNESSDATLEIAQKFPNVHIFTSPFLGFGALKNLAISHAKHDWILSIDADEILEEEGCALIARLSLDPHCIYAINRKNHYDGEWIKACGWYPDFVWRLFCKHHTGFSNNLVHESLVIKENTKREKLPIHLKHYTAQNISDLISKLQNYTDLGAQESSKNSSMQKAVFRFFWVFFKDYFLRFGWKYGYKGFVIAWFHALGSFTKYAKIYEKNKNAKNPKASLDA</sequence>
<evidence type="ECO:0000313" key="3">
    <source>
        <dbReference type="EMBL" id="CBG39524.1"/>
    </source>
</evidence>
<evidence type="ECO:0000259" key="2">
    <source>
        <dbReference type="Pfam" id="PF00535"/>
    </source>
</evidence>
<reference evidence="3 4" key="1">
    <citation type="journal article" date="2010" name="BMC Genomics">
        <title>Comparative genomics and proteomics of Helicobacter mustelae, an ulcerogenic and carcinogenic gastric pathogen.</title>
        <authorList>
            <person name="O'Toole P.W."/>
            <person name="Snelling W.J."/>
            <person name="Canchaya C."/>
            <person name="Forde B.M."/>
            <person name="Hardie K.R."/>
            <person name="Josenhans C."/>
            <person name="Graham R.L.J."/>
            <person name="McMullan G."/>
            <person name="Parkhill J."/>
            <person name="Belda E."/>
            <person name="Bentley S.D."/>
        </authorList>
    </citation>
    <scope>NUCLEOTIDE SEQUENCE [LARGE SCALE GENOMIC DNA]</scope>
    <source>
        <strain evidence="4">ATCC 43772 / LMG 18044 / NCTC 12198 / 12198</strain>
    </source>
</reference>
<organism evidence="3 4">
    <name type="scientific">Helicobacter mustelae (strain ATCC 43772 / CCUG 25715 / CIP 103759 / LMG 18044 / NCTC 12198 / R85-136P)</name>
    <name type="common">Campylobacter mustelae</name>
    <dbReference type="NCBI Taxonomy" id="679897"/>
    <lineage>
        <taxon>Bacteria</taxon>
        <taxon>Pseudomonadati</taxon>
        <taxon>Campylobacterota</taxon>
        <taxon>Epsilonproteobacteria</taxon>
        <taxon>Campylobacterales</taxon>
        <taxon>Helicobacteraceae</taxon>
        <taxon>Helicobacter</taxon>
    </lineage>
</organism>
<feature type="domain" description="Glycosyltransferase 2-like" evidence="2">
    <location>
        <begin position="8"/>
        <end position="117"/>
    </location>
</feature>
<dbReference type="Gene3D" id="3.90.550.10">
    <property type="entry name" value="Spore Coat Polysaccharide Biosynthesis Protein SpsA, Chain A"/>
    <property type="match status" value="1"/>
</dbReference>
<dbReference type="HOGENOM" id="CLU_065962_1_0_7"/>
<comment type="similarity">
    <text evidence="1">Belongs to the glycosyltransferase 2 family. WaaE/KdtX subfamily.</text>
</comment>
<dbReference type="CDD" id="cd02511">
    <property type="entry name" value="Beta4Glucosyltransferase"/>
    <property type="match status" value="1"/>
</dbReference>
<gene>
    <name evidence="3" type="ordered locus">HMU02620</name>
</gene>
<dbReference type="CAZy" id="GT2">
    <property type="family name" value="Glycosyltransferase Family 2"/>
</dbReference>
<dbReference type="GO" id="GO:0016740">
    <property type="term" value="F:transferase activity"/>
    <property type="evidence" value="ECO:0007669"/>
    <property type="project" value="UniProtKB-KW"/>
</dbReference>
<accession>D3UGA3</accession>
<keyword evidence="4" id="KW-1185">Reference proteome</keyword>
<dbReference type="PANTHER" id="PTHR43630:SF2">
    <property type="entry name" value="GLYCOSYLTRANSFERASE"/>
    <property type="match status" value="1"/>
</dbReference>
<proteinExistence type="inferred from homology"/>
<keyword evidence="3" id="KW-0808">Transferase</keyword>
<protein>
    <submittedName>
        <fullName evidence="3">Putative glycosyl transferase</fullName>
    </submittedName>
</protein>
<dbReference type="EMBL" id="FN555004">
    <property type="protein sequence ID" value="CBG39524.1"/>
    <property type="molecule type" value="Genomic_DNA"/>
</dbReference>
<dbReference type="PANTHER" id="PTHR43630">
    <property type="entry name" value="POLY-BETA-1,6-N-ACETYL-D-GLUCOSAMINE SYNTHASE"/>
    <property type="match status" value="1"/>
</dbReference>
<evidence type="ECO:0000313" key="4">
    <source>
        <dbReference type="Proteomes" id="UP000001522"/>
    </source>
</evidence>
<dbReference type="KEGG" id="hms:HMU02620"/>
<dbReference type="AlphaFoldDB" id="D3UGA3"/>
<name>D3UGA3_HELM1</name>
<dbReference type="Proteomes" id="UP000001522">
    <property type="component" value="Chromosome"/>
</dbReference>
<dbReference type="Pfam" id="PF00535">
    <property type="entry name" value="Glycos_transf_2"/>
    <property type="match status" value="1"/>
</dbReference>
<dbReference type="eggNOG" id="COG1216">
    <property type="taxonomic scope" value="Bacteria"/>
</dbReference>